<dbReference type="GO" id="GO:0010181">
    <property type="term" value="F:FMN binding"/>
    <property type="evidence" value="ECO:0007669"/>
    <property type="project" value="InterPro"/>
</dbReference>
<keyword evidence="1" id="KW-0285">Flavoprotein</keyword>
<organism evidence="3 4">
    <name type="scientific">Protopolystoma xenopodis</name>
    <dbReference type="NCBI Taxonomy" id="117903"/>
    <lineage>
        <taxon>Eukaryota</taxon>
        <taxon>Metazoa</taxon>
        <taxon>Spiralia</taxon>
        <taxon>Lophotrochozoa</taxon>
        <taxon>Platyhelminthes</taxon>
        <taxon>Monogenea</taxon>
        <taxon>Polyopisthocotylea</taxon>
        <taxon>Polystomatidea</taxon>
        <taxon>Polystomatidae</taxon>
        <taxon>Protopolystoma</taxon>
    </lineage>
</organism>
<protein>
    <recommendedName>
        <fullName evidence="2">Flavodoxin-like domain-containing protein</fullName>
    </recommendedName>
</protein>
<dbReference type="GO" id="GO:0016491">
    <property type="term" value="F:oxidoreductase activity"/>
    <property type="evidence" value="ECO:0007669"/>
    <property type="project" value="TreeGrafter"/>
</dbReference>
<evidence type="ECO:0000313" key="4">
    <source>
        <dbReference type="Proteomes" id="UP000784294"/>
    </source>
</evidence>
<evidence type="ECO:0000313" key="3">
    <source>
        <dbReference type="EMBL" id="VEL28385.1"/>
    </source>
</evidence>
<dbReference type="Proteomes" id="UP000784294">
    <property type="component" value="Unassembled WGS sequence"/>
</dbReference>
<feature type="domain" description="Flavodoxin-like" evidence="2">
    <location>
        <begin position="21"/>
        <end position="201"/>
    </location>
</feature>
<dbReference type="Pfam" id="PF00258">
    <property type="entry name" value="Flavodoxin_1"/>
    <property type="match status" value="1"/>
</dbReference>
<evidence type="ECO:0000256" key="1">
    <source>
        <dbReference type="ARBA" id="ARBA00022630"/>
    </source>
</evidence>
<comment type="caution">
    <text evidence="3">The sequence shown here is derived from an EMBL/GenBank/DDBJ whole genome shotgun (WGS) entry which is preliminary data.</text>
</comment>
<dbReference type="OrthoDB" id="1856718at2759"/>
<dbReference type="InterPro" id="IPR001094">
    <property type="entry name" value="Flavdoxin-like"/>
</dbReference>
<dbReference type="GO" id="GO:0005829">
    <property type="term" value="C:cytosol"/>
    <property type="evidence" value="ECO:0007669"/>
    <property type="project" value="TreeGrafter"/>
</dbReference>
<dbReference type="SUPFAM" id="SSF52218">
    <property type="entry name" value="Flavoproteins"/>
    <property type="match status" value="1"/>
</dbReference>
<dbReference type="InterPro" id="IPR029039">
    <property type="entry name" value="Flavoprotein-like_sf"/>
</dbReference>
<keyword evidence="4" id="KW-1185">Reference proteome</keyword>
<dbReference type="GO" id="GO:0050660">
    <property type="term" value="F:flavin adenine dinucleotide binding"/>
    <property type="evidence" value="ECO:0007669"/>
    <property type="project" value="TreeGrafter"/>
</dbReference>
<dbReference type="PANTHER" id="PTHR19384:SF10">
    <property type="entry name" value="NADPH-DEPENDENT DIFLAVIN OXIDOREDUCTASE 1"/>
    <property type="match status" value="1"/>
</dbReference>
<dbReference type="PRINTS" id="PR00369">
    <property type="entry name" value="FLAVODOXIN"/>
</dbReference>
<dbReference type="AlphaFoldDB" id="A0A3S5CKD1"/>
<accession>A0A3S5CKD1</accession>
<dbReference type="PANTHER" id="PTHR19384">
    <property type="entry name" value="NITRIC OXIDE SYNTHASE-RELATED"/>
    <property type="match status" value="1"/>
</dbReference>
<dbReference type="Gene3D" id="3.40.50.360">
    <property type="match status" value="1"/>
</dbReference>
<dbReference type="EMBL" id="CAAALY010094737">
    <property type="protein sequence ID" value="VEL28385.1"/>
    <property type="molecule type" value="Genomic_DNA"/>
</dbReference>
<sequence>MTPYLQGVQCMDSQHLAARSLLILYGSQTGQAKGLAERLSLQGTRLFAESNEKYELVRPTIRLLSANDYRPLSRLPKERAILLFICSTTGHGEPPDNMRIFWNGIMSKSLPIGTSLTSSSKFAVLGLGNSSYGKYNLVAKAIFRRFVQLGASPIDIKSPISDPHSDSCIDTFLNLGPLGLADEQASLGQMELISAWVPAFWNSLAEYWGLKLDSKYLDWNHLESPKFVSSLPSKYLICEFPENGFTRHSSINNTVEVSLQDKIARFNGASRNISESSLFPRSDLKLMRVVSNDRFTHPHHFQDTRLVKLELDVSKSLF</sequence>
<dbReference type="PROSITE" id="PS50902">
    <property type="entry name" value="FLAVODOXIN_LIKE"/>
    <property type="match status" value="1"/>
</dbReference>
<evidence type="ECO:0000259" key="2">
    <source>
        <dbReference type="PROSITE" id="PS50902"/>
    </source>
</evidence>
<proteinExistence type="predicted"/>
<gene>
    <name evidence="3" type="ORF">PXEA_LOCUS21825</name>
</gene>
<name>A0A3S5CKD1_9PLAT</name>
<dbReference type="InterPro" id="IPR008254">
    <property type="entry name" value="Flavodoxin/NO_synth"/>
</dbReference>
<reference evidence="3" key="1">
    <citation type="submission" date="2018-11" db="EMBL/GenBank/DDBJ databases">
        <authorList>
            <consortium name="Pathogen Informatics"/>
        </authorList>
    </citation>
    <scope>NUCLEOTIDE SEQUENCE</scope>
</reference>